<feature type="transmembrane region" description="Helical" evidence="2">
    <location>
        <begin position="43"/>
        <end position="61"/>
    </location>
</feature>
<reference evidence="3 4" key="1">
    <citation type="submission" date="2021-05" db="EMBL/GenBank/DDBJ databases">
        <title>Description of Cellulomonas sp. DKR-3 sp. nov.</title>
        <authorList>
            <person name="Dahal R.H."/>
            <person name="Chaudhary D.K."/>
        </authorList>
    </citation>
    <scope>NUCLEOTIDE SEQUENCE [LARGE SCALE GENOMIC DNA]</scope>
    <source>
        <strain evidence="3 4">DKR-3</strain>
    </source>
</reference>
<keyword evidence="2" id="KW-0472">Membrane</keyword>
<evidence type="ECO:0008006" key="5">
    <source>
        <dbReference type="Google" id="ProtNLM"/>
    </source>
</evidence>
<organism evidence="3 4">
    <name type="scientific">Cellulomonas fulva</name>
    <dbReference type="NCBI Taxonomy" id="2835530"/>
    <lineage>
        <taxon>Bacteria</taxon>
        <taxon>Bacillati</taxon>
        <taxon>Actinomycetota</taxon>
        <taxon>Actinomycetes</taxon>
        <taxon>Micrococcales</taxon>
        <taxon>Cellulomonadaceae</taxon>
        <taxon>Cellulomonas</taxon>
    </lineage>
</organism>
<evidence type="ECO:0000256" key="2">
    <source>
        <dbReference type="SAM" id="Phobius"/>
    </source>
</evidence>
<dbReference type="Proteomes" id="UP000722125">
    <property type="component" value="Unassembled WGS sequence"/>
</dbReference>
<keyword evidence="2" id="KW-1133">Transmembrane helix</keyword>
<sequence length="101" mass="10139">MSNLGRYQEIVTESARAGGVDKLIKSIESGAVAKATPGLVGKGVGLGVLLAGTAGVAVIASKRAWGSLRARRVAGDAASADLAGLVSDSESESDELERDAE</sequence>
<evidence type="ECO:0000313" key="3">
    <source>
        <dbReference type="EMBL" id="MBT0995474.1"/>
    </source>
</evidence>
<accession>A0ABS5U249</accession>
<evidence type="ECO:0000256" key="1">
    <source>
        <dbReference type="SAM" id="MobiDB-lite"/>
    </source>
</evidence>
<gene>
    <name evidence="3" type="ORF">KIN34_14400</name>
</gene>
<feature type="compositionally biased region" description="Acidic residues" evidence="1">
    <location>
        <begin position="89"/>
        <end position="101"/>
    </location>
</feature>
<protein>
    <recommendedName>
        <fullName evidence="5">DUF3618 domain-containing protein</fullName>
    </recommendedName>
</protein>
<evidence type="ECO:0000313" key="4">
    <source>
        <dbReference type="Proteomes" id="UP000722125"/>
    </source>
</evidence>
<feature type="region of interest" description="Disordered" evidence="1">
    <location>
        <begin position="80"/>
        <end position="101"/>
    </location>
</feature>
<name>A0ABS5U249_9CELL</name>
<comment type="caution">
    <text evidence="3">The sequence shown here is derived from an EMBL/GenBank/DDBJ whole genome shotgun (WGS) entry which is preliminary data.</text>
</comment>
<proteinExistence type="predicted"/>
<dbReference type="EMBL" id="JAHBOH010000002">
    <property type="protein sequence ID" value="MBT0995474.1"/>
    <property type="molecule type" value="Genomic_DNA"/>
</dbReference>
<keyword evidence="2" id="KW-0812">Transmembrane</keyword>
<dbReference type="RefSeq" id="WP_214352457.1">
    <property type="nucleotide sequence ID" value="NZ_JAHBOH010000002.1"/>
</dbReference>
<keyword evidence="4" id="KW-1185">Reference proteome</keyword>